<feature type="domain" description="C2H2-type" evidence="7">
    <location>
        <begin position="1135"/>
        <end position="1163"/>
    </location>
</feature>
<protein>
    <submittedName>
        <fullName evidence="9">PR domain zinc finger protein 10</fullName>
    </submittedName>
</protein>
<feature type="domain" description="SET" evidence="8">
    <location>
        <begin position="458"/>
        <end position="578"/>
    </location>
</feature>
<feature type="compositionally biased region" description="Acidic residues" evidence="6">
    <location>
        <begin position="1"/>
        <end position="10"/>
    </location>
</feature>
<name>A0A6J8C9U7_MYTCO</name>
<dbReference type="PROSITE" id="PS50280">
    <property type="entry name" value="SET"/>
    <property type="match status" value="1"/>
</dbReference>
<feature type="domain" description="C2H2-type" evidence="7">
    <location>
        <begin position="972"/>
        <end position="1000"/>
    </location>
</feature>
<feature type="compositionally biased region" description="Polar residues" evidence="6">
    <location>
        <begin position="635"/>
        <end position="655"/>
    </location>
</feature>
<accession>A0A6J8C9U7</accession>
<feature type="domain" description="C2H2-type" evidence="7">
    <location>
        <begin position="944"/>
        <end position="971"/>
    </location>
</feature>
<reference evidence="9 10" key="1">
    <citation type="submission" date="2020-06" db="EMBL/GenBank/DDBJ databases">
        <authorList>
            <person name="Li R."/>
            <person name="Bekaert M."/>
        </authorList>
    </citation>
    <scope>NUCLEOTIDE SEQUENCE [LARGE SCALE GENOMIC DNA]</scope>
    <source>
        <strain evidence="10">wild</strain>
    </source>
</reference>
<dbReference type="InterPro" id="IPR046341">
    <property type="entry name" value="SET_dom_sf"/>
</dbReference>
<feature type="domain" description="C2H2-type" evidence="7">
    <location>
        <begin position="860"/>
        <end position="887"/>
    </location>
</feature>
<dbReference type="InterPro" id="IPR036236">
    <property type="entry name" value="Znf_C2H2_sf"/>
</dbReference>
<evidence type="ECO:0000256" key="3">
    <source>
        <dbReference type="ARBA" id="ARBA00022771"/>
    </source>
</evidence>
<sequence>MDENSQDDNEVWTPPESTQEPYPMSYEQPRASSSYQSNVVYSTSTLTFPVSSTQNVQSYGSQFIPQEYHHPDSARGLPYTDGSYHITASQSQIYQAAHSSFDRMSPVEDYRPSGSDNISYSGLGPDSGQLITGVVDSSTLHQSYPVHQVVFQGSDHRIMTVQRVNSPVDTTVSQSALGLQHQDSVEDQQPTHAMLTPVPVSCVRSYSMYPSHGEVTTTGGTSMMSHRQEAESDPRVSSISESLHSRMMQNVSKVEETVSGEPDTTQEDNDDYAPHVRSYIVEESNSIDTEPVLHSTMMGTPRGSVVMDSTTGSSQLSSSRISHYSREVESSADSSLGEMVSNGPSQSAVSVNMSGLVTVEGLHSTLDDQSLDDKDELTSNMGIPTILNVSVRKSNRIAEMENDLPSYQKPKYIPKQYNVNEIWCEECMTSYDIECPTHRLTLFPDKVVLSRAWASLPQMLQIFRLEDAASQYGGEAHVGVFAKRTIPRCTQFGPFIGELVQSKEDIQSTKFLLMLERQEGDVLYFDTSDENKCNWMMFVRPAENFAEQNMVAYQHGFDIYFSVTKNIDIRTELKVWYATHYARRHALHTLEITQQDIDVLDEQECKYQCYECAKRFKTSIALQRHLITHEPGAPQPSTSTESHITPSTSTSEENDISTYSAIKKKYKQPLPKKTKDFSDTSGYMWKKKSTSIYLNKTLKKYQKRHDSEAIRRTIQSMYRRKGKECGGNEWLCVHCDLTFDNSNLLNLHTLTHAADEVGFDEVYKFAYKVNENGEFQQPGTSTQNTDMYALEPSMLACPVCHAQFQDQRALIEHAAEHGKSKSFLSRNRTHKCSQCWKAFHSREKLNRHMLCHGSEENKPLQCTVCYKRFMNNSALSCHMKTHSDKKYYECPICKEGFNHSAVMREHVVIHAQNGIYTCPQCQREFDDFYNLRKHIRGFHTNKKFPCPHCDKVFPRPDKLKLHMLKHSNHREFMCETCGRQFKRKDKLKEHIRRMHSLERELKNMAKGEKPSPKKFIPKVSPTDYHRFIYKCHTCMLGFKRRGMLVNHLAKRHPDVKFETVPELNLPILKTQKDYYCQYCDKVYKSSSKRKTHILKNHPGAELPMSARKKTVLTELPGIPNPTFSQTVGSITTMPHLCEYCHKQYASKAKLTQHQRKKHPDAVPPLPPKPKRESLEGLSDAQSSQETLQQIVRYEPADSIVTVQSATGDGQQAADLLTQAMSELTQSVHTDYRQQSSDYQSRLAPTIMQLAHPGSTIDLSHLNQALQQGQLGQALAHAFVQPSGIGGPIQIAVSGPLSALSQLQHNDGIHQPRDVTQDEPSTTGPQILNSQTIVVSGTHHPQIVPISVAPSVAGSKWTSYTNYR</sequence>
<feature type="domain" description="C2H2-type" evidence="7">
    <location>
        <begin position="916"/>
        <end position="944"/>
    </location>
</feature>
<feature type="domain" description="C2H2-type" evidence="7">
    <location>
        <begin position="607"/>
        <end position="634"/>
    </location>
</feature>
<dbReference type="InterPro" id="IPR001214">
    <property type="entry name" value="SET_dom"/>
</dbReference>
<keyword evidence="2" id="KW-0677">Repeat</keyword>
<dbReference type="SUPFAM" id="SSF57667">
    <property type="entry name" value="beta-beta-alpha zinc fingers"/>
    <property type="match status" value="6"/>
</dbReference>
<feature type="region of interest" description="Disordered" evidence="6">
    <location>
        <begin position="1148"/>
        <end position="1185"/>
    </location>
</feature>
<feature type="region of interest" description="Disordered" evidence="6">
    <location>
        <begin position="213"/>
        <end position="271"/>
    </location>
</feature>
<dbReference type="Gene3D" id="3.30.160.60">
    <property type="entry name" value="Classic Zinc Finger"/>
    <property type="match status" value="7"/>
</dbReference>
<keyword evidence="1" id="KW-0479">Metal-binding</keyword>
<gene>
    <name evidence="9" type="ORF">MCOR_28053</name>
</gene>
<feature type="compositionally biased region" description="Polar residues" evidence="6">
    <location>
        <begin position="214"/>
        <end position="225"/>
    </location>
</feature>
<feature type="domain" description="C2H2-type" evidence="7">
    <location>
        <begin position="830"/>
        <end position="857"/>
    </location>
</feature>
<feature type="region of interest" description="Disordered" evidence="6">
    <location>
        <begin position="1"/>
        <end position="33"/>
    </location>
</feature>
<keyword evidence="3 5" id="KW-0863">Zinc-finger</keyword>
<dbReference type="SMART" id="SM00355">
    <property type="entry name" value="ZnF_C2H2"/>
    <property type="match status" value="12"/>
</dbReference>
<dbReference type="EMBL" id="CACVKT020005120">
    <property type="protein sequence ID" value="CAC5393173.1"/>
    <property type="molecule type" value="Genomic_DNA"/>
</dbReference>
<dbReference type="GO" id="GO:0008270">
    <property type="term" value="F:zinc ion binding"/>
    <property type="evidence" value="ECO:0007669"/>
    <property type="project" value="UniProtKB-KW"/>
</dbReference>
<evidence type="ECO:0000259" key="7">
    <source>
        <dbReference type="PROSITE" id="PS50157"/>
    </source>
</evidence>
<feature type="domain" description="C2H2-type" evidence="7">
    <location>
        <begin position="1074"/>
        <end position="1102"/>
    </location>
</feature>
<proteinExistence type="predicted"/>
<dbReference type="PROSITE" id="PS00028">
    <property type="entry name" value="ZINC_FINGER_C2H2_1"/>
    <property type="match status" value="11"/>
</dbReference>
<feature type="compositionally biased region" description="Polar residues" evidence="6">
    <location>
        <begin position="235"/>
        <end position="252"/>
    </location>
</feature>
<dbReference type="Pfam" id="PF00096">
    <property type="entry name" value="zf-C2H2"/>
    <property type="match status" value="4"/>
</dbReference>
<evidence type="ECO:0000256" key="1">
    <source>
        <dbReference type="ARBA" id="ARBA00022723"/>
    </source>
</evidence>
<evidence type="ECO:0000313" key="9">
    <source>
        <dbReference type="EMBL" id="CAC5393173.1"/>
    </source>
</evidence>
<feature type="domain" description="C2H2-type" evidence="7">
    <location>
        <begin position="730"/>
        <end position="757"/>
    </location>
</feature>
<dbReference type="InterPro" id="IPR013087">
    <property type="entry name" value="Znf_C2H2_type"/>
</dbReference>
<dbReference type="Pfam" id="PF21549">
    <property type="entry name" value="PRDM2_PR"/>
    <property type="match status" value="1"/>
</dbReference>
<dbReference type="OrthoDB" id="3535323at2759"/>
<dbReference type="SUPFAM" id="SSF82199">
    <property type="entry name" value="SET domain"/>
    <property type="match status" value="1"/>
</dbReference>
<feature type="region of interest" description="Disordered" evidence="6">
    <location>
        <begin position="629"/>
        <end position="655"/>
    </location>
</feature>
<dbReference type="PANTHER" id="PTHR24379:SF121">
    <property type="entry name" value="C2H2-TYPE DOMAIN-CONTAINING PROTEIN"/>
    <property type="match status" value="1"/>
</dbReference>
<feature type="domain" description="C2H2-type" evidence="7">
    <location>
        <begin position="888"/>
        <end position="915"/>
    </location>
</feature>
<dbReference type="PANTHER" id="PTHR24379">
    <property type="entry name" value="KRAB AND ZINC FINGER DOMAIN-CONTAINING"/>
    <property type="match status" value="1"/>
</dbReference>
<evidence type="ECO:0000256" key="5">
    <source>
        <dbReference type="PROSITE-ProRule" id="PRU00042"/>
    </source>
</evidence>
<dbReference type="Gene3D" id="2.170.270.10">
    <property type="entry name" value="SET domain"/>
    <property type="match status" value="1"/>
</dbReference>
<dbReference type="Proteomes" id="UP000507470">
    <property type="component" value="Unassembled WGS sequence"/>
</dbReference>
<evidence type="ECO:0000256" key="2">
    <source>
        <dbReference type="ARBA" id="ARBA00022737"/>
    </source>
</evidence>
<feature type="domain" description="C2H2-type" evidence="7">
    <location>
        <begin position="1029"/>
        <end position="1057"/>
    </location>
</feature>
<keyword evidence="4" id="KW-0862">Zinc</keyword>
<evidence type="ECO:0000313" key="10">
    <source>
        <dbReference type="Proteomes" id="UP000507470"/>
    </source>
</evidence>
<organism evidence="9 10">
    <name type="scientific">Mytilus coruscus</name>
    <name type="common">Sea mussel</name>
    <dbReference type="NCBI Taxonomy" id="42192"/>
    <lineage>
        <taxon>Eukaryota</taxon>
        <taxon>Metazoa</taxon>
        <taxon>Spiralia</taxon>
        <taxon>Lophotrochozoa</taxon>
        <taxon>Mollusca</taxon>
        <taxon>Bivalvia</taxon>
        <taxon>Autobranchia</taxon>
        <taxon>Pteriomorphia</taxon>
        <taxon>Mytilida</taxon>
        <taxon>Mytiloidea</taxon>
        <taxon>Mytilidae</taxon>
        <taxon>Mytilinae</taxon>
        <taxon>Mytilus</taxon>
    </lineage>
</organism>
<keyword evidence="10" id="KW-1185">Reference proteome</keyword>
<evidence type="ECO:0000256" key="6">
    <source>
        <dbReference type="SAM" id="MobiDB-lite"/>
    </source>
</evidence>
<evidence type="ECO:0000256" key="4">
    <source>
        <dbReference type="ARBA" id="ARBA00022833"/>
    </source>
</evidence>
<evidence type="ECO:0000259" key="8">
    <source>
        <dbReference type="PROSITE" id="PS50280"/>
    </source>
</evidence>
<dbReference type="Pfam" id="PF13912">
    <property type="entry name" value="zf-C2H2_6"/>
    <property type="match status" value="1"/>
</dbReference>
<dbReference type="PROSITE" id="PS50157">
    <property type="entry name" value="ZINC_FINGER_C2H2_2"/>
    <property type="match status" value="11"/>
</dbReference>